<dbReference type="Proteomes" id="UP001275315">
    <property type="component" value="Unassembled WGS sequence"/>
</dbReference>
<dbReference type="RefSeq" id="WP_320378557.1">
    <property type="nucleotide sequence ID" value="NZ_JAWDIQ010000001.1"/>
</dbReference>
<sequence>MEILQQYWMDSFNNVQLSKRQDDWWSRLDNLCKKRNAEIVKINGQGHIFHQLRQENIDTCHYQMHLTFLIKQDEHLYVEERVTPFTCTIRDGNIVKHEEILNVDHTSEDSVNAKAMELVTDSTQVSERFTYNRQQAVQYAEHWWNSYNPTYRVFDVDCTNFISQCLHAGGAPMWGTPNRSKGWWYQGNNWSYSWAVAHSMRWYLSGATQGVKGVEMESPEELLPGDVICYDFQGDGRWDHTTIVVAKDAYGMPLVNAHTDNSRHRYWSYEDSTAWTPNIKYKFFHIQSVT</sequence>
<dbReference type="PANTHER" id="PTHR40032">
    <property type="entry name" value="EXPORTED PROTEIN-RELATED"/>
    <property type="match status" value="1"/>
</dbReference>
<comment type="caution">
    <text evidence="2">The sequence shown here is derived from an EMBL/GenBank/DDBJ whole genome shotgun (WGS) entry which is preliminary data.</text>
</comment>
<reference evidence="2 3" key="1">
    <citation type="submission" date="2023-10" db="EMBL/GenBank/DDBJ databases">
        <title>Virgibacillus soli CC-YMP-6 genome.</title>
        <authorList>
            <person name="Miliotis G."/>
            <person name="Sengupta P."/>
            <person name="Hameed A."/>
            <person name="Chuvochina M."/>
            <person name="Mcdonagh F."/>
            <person name="Simpson A.C."/>
            <person name="Singh N.K."/>
            <person name="Rekha P.D."/>
            <person name="Raman K."/>
            <person name="Hugenholtz P."/>
            <person name="Venkateswaran K."/>
        </authorList>
    </citation>
    <scope>NUCLEOTIDE SEQUENCE [LARGE SCALE GENOMIC DNA]</scope>
    <source>
        <strain evidence="2 3">CC-YMP-6</strain>
    </source>
</reference>
<dbReference type="Pfam" id="PF12671">
    <property type="entry name" value="Amidase_6"/>
    <property type="match status" value="1"/>
</dbReference>
<proteinExistence type="predicted"/>
<evidence type="ECO:0000259" key="1">
    <source>
        <dbReference type="Pfam" id="PF12671"/>
    </source>
</evidence>
<keyword evidence="3" id="KW-1185">Reference proteome</keyword>
<name>A0ABU5CN41_9BACI</name>
<dbReference type="PANTHER" id="PTHR40032:SF1">
    <property type="entry name" value="EXPORTED PROTEIN"/>
    <property type="match status" value="1"/>
</dbReference>
<protein>
    <submittedName>
        <fullName evidence="2">Amidase domain-containing protein</fullName>
    </submittedName>
</protein>
<dbReference type="EMBL" id="JAWDIQ010000001">
    <property type="protein sequence ID" value="MDY0407773.1"/>
    <property type="molecule type" value="Genomic_DNA"/>
</dbReference>
<gene>
    <name evidence="2" type="ORF">RWD45_03030</name>
</gene>
<evidence type="ECO:0000313" key="3">
    <source>
        <dbReference type="Proteomes" id="UP001275315"/>
    </source>
</evidence>
<organism evidence="2 3">
    <name type="scientific">Paracerasibacillus soli</name>
    <dbReference type="NCBI Taxonomy" id="480284"/>
    <lineage>
        <taxon>Bacteria</taxon>
        <taxon>Bacillati</taxon>
        <taxon>Bacillota</taxon>
        <taxon>Bacilli</taxon>
        <taxon>Bacillales</taxon>
        <taxon>Bacillaceae</taxon>
        <taxon>Paracerasibacillus</taxon>
    </lineage>
</organism>
<evidence type="ECO:0000313" key="2">
    <source>
        <dbReference type="EMBL" id="MDY0407773.1"/>
    </source>
</evidence>
<feature type="domain" description="Putative amidase" evidence="1">
    <location>
        <begin position="131"/>
        <end position="283"/>
    </location>
</feature>
<accession>A0ABU5CN41</accession>
<dbReference type="Gene3D" id="3.90.1720.10">
    <property type="entry name" value="endopeptidase domain like (from Nostoc punctiforme)"/>
    <property type="match status" value="1"/>
</dbReference>
<dbReference type="InterPro" id="IPR024301">
    <property type="entry name" value="Amidase_6"/>
</dbReference>